<feature type="non-terminal residue" evidence="1">
    <location>
        <position position="41"/>
    </location>
</feature>
<gene>
    <name evidence="1" type="ORF">DBR06_SOUSAS6810041</name>
</gene>
<evidence type="ECO:0000313" key="2">
    <source>
        <dbReference type="Proteomes" id="UP000295264"/>
    </source>
</evidence>
<proteinExistence type="predicted"/>
<organism evidence="1 2">
    <name type="scientific">Sousa chinensis</name>
    <name type="common">Indo-pacific humpbacked dolphin</name>
    <name type="synonym">Steno chinensis</name>
    <dbReference type="NCBI Taxonomy" id="103600"/>
    <lineage>
        <taxon>Eukaryota</taxon>
        <taxon>Metazoa</taxon>
        <taxon>Chordata</taxon>
        <taxon>Craniata</taxon>
        <taxon>Vertebrata</taxon>
        <taxon>Euteleostomi</taxon>
        <taxon>Mammalia</taxon>
        <taxon>Eutheria</taxon>
        <taxon>Laurasiatheria</taxon>
        <taxon>Artiodactyla</taxon>
        <taxon>Whippomorpha</taxon>
        <taxon>Cetacea</taxon>
        <taxon>Odontoceti</taxon>
        <taxon>Delphinidae</taxon>
        <taxon>Sousa</taxon>
    </lineage>
</organism>
<dbReference type="EMBL" id="QWLN02000256">
    <property type="protein sequence ID" value="TEA42137.1"/>
    <property type="molecule type" value="Genomic_DNA"/>
</dbReference>
<dbReference type="Proteomes" id="UP000295264">
    <property type="component" value="Unassembled WGS sequence"/>
</dbReference>
<protein>
    <submittedName>
        <fullName evidence="1">Uncharacterized protein</fullName>
    </submittedName>
</protein>
<dbReference type="AlphaFoldDB" id="A0A484H1X4"/>
<keyword evidence="2" id="KW-1185">Reference proteome</keyword>
<reference evidence="1 2" key="1">
    <citation type="journal article" date="2018" name="Genomics">
        <title>Molecular footprints of inshore aquatic adaptation in Indo-Pacific humpback dolphin (Sousa chinensis).</title>
        <authorList>
            <person name="Ming Y."/>
            <person name="Jian J."/>
            <person name="Yu F."/>
            <person name="Yu X."/>
            <person name="Wang J."/>
            <person name="Liu W."/>
        </authorList>
    </citation>
    <scope>NUCLEOTIDE SEQUENCE [LARGE SCALE GENOMIC DNA]</scope>
    <source>
        <strain evidence="1">MY-2018</strain>
        <tissue evidence="1">Skin</tissue>
    </source>
</reference>
<feature type="non-terminal residue" evidence="1">
    <location>
        <position position="1"/>
    </location>
</feature>
<accession>A0A484H1X4</accession>
<comment type="caution">
    <text evidence="1">The sequence shown here is derived from an EMBL/GenBank/DDBJ whole genome shotgun (WGS) entry which is preliminary data.</text>
</comment>
<sequence length="41" mass="4739">NLAKLCLETQENWIRLLPAQQLAPRDKSKLSAFELLYGRPI</sequence>
<name>A0A484H1X4_SOUCH</name>
<evidence type="ECO:0000313" key="1">
    <source>
        <dbReference type="EMBL" id="TEA42137.1"/>
    </source>
</evidence>